<protein>
    <submittedName>
        <fullName evidence="4">Small, acid-soluble spore protein, alpha/beta type</fullName>
    </submittedName>
</protein>
<evidence type="ECO:0000313" key="2">
    <source>
        <dbReference type="EMBL" id="VDO76422.1"/>
    </source>
</evidence>
<evidence type="ECO:0000313" key="3">
    <source>
        <dbReference type="Proteomes" id="UP000267606"/>
    </source>
</evidence>
<name>A0A183HVC3_9BILA</name>
<dbReference type="EMBL" id="UZAJ01016503">
    <property type="protein sequence ID" value="VDO76422.1"/>
    <property type="molecule type" value="Genomic_DNA"/>
</dbReference>
<reference evidence="4" key="1">
    <citation type="submission" date="2016-06" db="UniProtKB">
        <authorList>
            <consortium name="WormBaseParasite"/>
        </authorList>
    </citation>
    <scope>IDENTIFICATION</scope>
</reference>
<dbReference type="AlphaFoldDB" id="A0A183HVC3"/>
<evidence type="ECO:0000313" key="4">
    <source>
        <dbReference type="WBParaSite" id="OFLC_0001143501-mRNA-1"/>
    </source>
</evidence>
<feature type="region of interest" description="Disordered" evidence="1">
    <location>
        <begin position="1"/>
        <end position="33"/>
    </location>
</feature>
<gene>
    <name evidence="2" type="ORF">OFLC_LOCUS11433</name>
</gene>
<organism evidence="4">
    <name type="scientific">Onchocerca flexuosa</name>
    <dbReference type="NCBI Taxonomy" id="387005"/>
    <lineage>
        <taxon>Eukaryota</taxon>
        <taxon>Metazoa</taxon>
        <taxon>Ecdysozoa</taxon>
        <taxon>Nematoda</taxon>
        <taxon>Chromadorea</taxon>
        <taxon>Rhabditida</taxon>
        <taxon>Spirurina</taxon>
        <taxon>Spiruromorpha</taxon>
        <taxon>Filarioidea</taxon>
        <taxon>Onchocercidae</taxon>
        <taxon>Onchocerca</taxon>
    </lineage>
</organism>
<keyword evidence="3" id="KW-1185">Reference proteome</keyword>
<reference evidence="2 3" key="2">
    <citation type="submission" date="2018-11" db="EMBL/GenBank/DDBJ databases">
        <authorList>
            <consortium name="Pathogen Informatics"/>
        </authorList>
    </citation>
    <scope>NUCLEOTIDE SEQUENCE [LARGE SCALE GENOMIC DNA]</scope>
</reference>
<accession>A0A183HVC3</accession>
<dbReference type="WBParaSite" id="OFLC_0001143501-mRNA-1">
    <property type="protein sequence ID" value="OFLC_0001143501-mRNA-1"/>
    <property type="gene ID" value="OFLC_0001143501"/>
</dbReference>
<feature type="compositionally biased region" description="Basic residues" evidence="1">
    <location>
        <begin position="1"/>
        <end position="10"/>
    </location>
</feature>
<sequence>MNKLIKRRKNSNGSQKAKEMDQKVKQSLNRKKK</sequence>
<proteinExistence type="predicted"/>
<evidence type="ECO:0000256" key="1">
    <source>
        <dbReference type="SAM" id="MobiDB-lite"/>
    </source>
</evidence>
<dbReference type="Proteomes" id="UP000267606">
    <property type="component" value="Unassembled WGS sequence"/>
</dbReference>